<dbReference type="Proteomes" id="UP000028834">
    <property type="component" value="Unassembled WGS sequence"/>
</dbReference>
<protein>
    <submittedName>
        <fullName evidence="5">Sas10 C-terminal domain-containing protein</fullName>
    </submittedName>
</protein>
<dbReference type="VEuPathDB" id="ToxoDB:TGRUB_316900"/>
<feature type="compositionally biased region" description="Acidic residues" evidence="3">
    <location>
        <begin position="148"/>
        <end position="163"/>
    </location>
</feature>
<evidence type="ECO:0000256" key="2">
    <source>
        <dbReference type="SAM" id="Coils"/>
    </source>
</evidence>
<feature type="compositionally biased region" description="Basic and acidic residues" evidence="3">
    <location>
        <begin position="164"/>
        <end position="175"/>
    </location>
</feature>
<feature type="domain" description="Sas10 C-terminal" evidence="4">
    <location>
        <begin position="726"/>
        <end position="799"/>
    </location>
</feature>
<gene>
    <name evidence="5" type="ORF">TGRUB_316900</name>
</gene>
<organism evidence="5 6">
    <name type="scientific">Toxoplasma gondii RUB</name>
    <dbReference type="NCBI Taxonomy" id="935652"/>
    <lineage>
        <taxon>Eukaryota</taxon>
        <taxon>Sar</taxon>
        <taxon>Alveolata</taxon>
        <taxon>Apicomplexa</taxon>
        <taxon>Conoidasida</taxon>
        <taxon>Coccidia</taxon>
        <taxon>Eucoccidiorida</taxon>
        <taxon>Eimeriorina</taxon>
        <taxon>Sarcocystidae</taxon>
        <taxon>Toxoplasma</taxon>
    </lineage>
</organism>
<dbReference type="EMBL" id="AFYV02003123">
    <property type="protein sequence ID" value="KFG56652.1"/>
    <property type="molecule type" value="Genomic_DNA"/>
</dbReference>
<proteinExistence type="predicted"/>
<dbReference type="OrthoDB" id="203440at2759"/>
<evidence type="ECO:0000256" key="3">
    <source>
        <dbReference type="SAM" id="MobiDB-lite"/>
    </source>
</evidence>
<feature type="coiled-coil region" evidence="2">
    <location>
        <begin position="456"/>
        <end position="483"/>
    </location>
</feature>
<dbReference type="GO" id="GO:0032040">
    <property type="term" value="C:small-subunit processome"/>
    <property type="evidence" value="ECO:0007669"/>
    <property type="project" value="TreeGrafter"/>
</dbReference>
<feature type="region of interest" description="Disordered" evidence="3">
    <location>
        <begin position="398"/>
        <end position="442"/>
    </location>
</feature>
<dbReference type="PANTHER" id="PTHR13237:SF9">
    <property type="entry name" value="NEUROGUIDIN"/>
    <property type="match status" value="1"/>
</dbReference>
<dbReference type="Pfam" id="PF09368">
    <property type="entry name" value="Sas10"/>
    <property type="match status" value="1"/>
</dbReference>
<name>A0A086LJ34_TOXGO</name>
<evidence type="ECO:0000313" key="5">
    <source>
        <dbReference type="EMBL" id="KFG56652.1"/>
    </source>
</evidence>
<feature type="region of interest" description="Disordered" evidence="3">
    <location>
        <begin position="762"/>
        <end position="800"/>
    </location>
</feature>
<accession>A0A086LJ34</accession>
<keyword evidence="2" id="KW-0175">Coiled coil</keyword>
<dbReference type="PANTHER" id="PTHR13237">
    <property type="entry name" value="SOMETHING ABOUT SILENCING PROTEIN 10-RELATED"/>
    <property type="match status" value="1"/>
</dbReference>
<feature type="compositionally biased region" description="Acidic residues" evidence="3">
    <location>
        <begin position="103"/>
        <end position="132"/>
    </location>
</feature>
<reference evidence="5 6" key="1">
    <citation type="submission" date="2014-05" db="EMBL/GenBank/DDBJ databases">
        <authorList>
            <person name="Sibley D."/>
            <person name="Venepally P."/>
            <person name="Karamycheva S."/>
            <person name="Hadjithomas M."/>
            <person name="Khan A."/>
            <person name="Brunk B."/>
            <person name="Roos D."/>
            <person name="Caler E."/>
            <person name="Lorenzi H."/>
        </authorList>
    </citation>
    <scope>NUCLEOTIDE SEQUENCE [LARGE SCALE GENOMIC DNA]</scope>
    <source>
        <strain evidence="5 6">RUB</strain>
    </source>
</reference>
<evidence type="ECO:0000256" key="1">
    <source>
        <dbReference type="ARBA" id="ARBA00022553"/>
    </source>
</evidence>
<feature type="compositionally biased region" description="Low complexity" evidence="3">
    <location>
        <begin position="1"/>
        <end position="14"/>
    </location>
</feature>
<comment type="caution">
    <text evidence="5">The sequence shown here is derived from an EMBL/GenBank/DDBJ whole genome shotgun (WGS) entry which is preliminary data.</text>
</comment>
<dbReference type="GO" id="GO:0000462">
    <property type="term" value="P:maturation of SSU-rRNA from tricistronic rRNA transcript (SSU-rRNA, 5.8S rRNA, LSU-rRNA)"/>
    <property type="evidence" value="ECO:0007669"/>
    <property type="project" value="TreeGrafter"/>
</dbReference>
<evidence type="ECO:0000313" key="6">
    <source>
        <dbReference type="Proteomes" id="UP000028834"/>
    </source>
</evidence>
<evidence type="ECO:0000259" key="4">
    <source>
        <dbReference type="Pfam" id="PF09368"/>
    </source>
</evidence>
<dbReference type="Pfam" id="PF04000">
    <property type="entry name" value="Sas10_Utp3"/>
    <property type="match status" value="1"/>
</dbReference>
<dbReference type="InterPro" id="IPR018972">
    <property type="entry name" value="Sas10_C_dom"/>
</dbReference>
<dbReference type="AlphaFoldDB" id="A0A086LJ34"/>
<feature type="compositionally biased region" description="Acidic residues" evidence="3">
    <location>
        <begin position="176"/>
        <end position="189"/>
    </location>
</feature>
<dbReference type="InterPro" id="IPR007146">
    <property type="entry name" value="Sas10/Utp3/C1D"/>
</dbReference>
<keyword evidence="1" id="KW-0597">Phosphoprotein</keyword>
<feature type="compositionally biased region" description="Acidic residues" evidence="3">
    <location>
        <begin position="213"/>
        <end position="225"/>
    </location>
</feature>
<feature type="region of interest" description="Disordered" evidence="3">
    <location>
        <begin position="575"/>
        <end position="595"/>
    </location>
</feature>
<feature type="region of interest" description="Disordered" evidence="3">
    <location>
        <begin position="1"/>
        <end position="42"/>
    </location>
</feature>
<sequence length="800" mass="90565">MARLGAARRPGPAGKSDKRGNRSRGSTALHLPAKFSKNVKKGTLFETEADQFGLDEVEESYRCRERRKLGGSGSAAEEFIRLGDKGDDESDEEHERRLMGLEGAEDALDDDDQELEEEEEDAEEDEEEAEDEVGARTAWGRSAKAFYADEDEEEEAESAEEEENMRMREEEARQIEEEEEVEGLDEDDFGLSSLAEAARGQRKAGASTRTPDEDTSEDDESEGSDQELHSILSGFEAASSRAKETAHVHLLLSSSEFQALSEQERQKILTEEHPELQSLLDQLKTSLQDVRGTVRPLLRKAKCRQLITKEGLSFLDTKNQLLVAYLTYLSYYVLLKTHGIPVTDHPVIERLVEVRLLLEKLKPIDDRLRLQINRLLQLAKEKSVTDVEGDEDVAAARPRPDLLLGVGEERHDGEASTEEEEDREKPKGKKANKADDDEGTQLYKPPKILAMEYHAEDQVNKVKAKAERELRRAAERLKRSELVRAVREEVGDAPEEVGLEQWIQVQQSRLGSAASIAKQRAREAFEEENMVRLSMSKKDRKERQMSKKLEEHQRRMTVGTTLGELTAFSESTLDALGDDEEDPTLGRANKSKKKQKNALNAYLNAAKQASETARRAEAALQADRAILSRQENQKTLSFNLMLNKQKKDQGRQVEDDGEFEDVLSGKARKGKRMEESEARAEAPYREEDLDAFDELLETQKIRKTAKKKQMVERAKAFIPSVPEAVDGQRATTRQILKNKGLTRKRKKFEGNARVHNRMKFESKMKKLKTIRPPGREVEGDSYMGEESGIRTNLKKSRTLS</sequence>
<feature type="region of interest" description="Disordered" evidence="3">
    <location>
        <begin position="64"/>
        <end position="227"/>
    </location>
</feature>